<gene>
    <name evidence="2" type="ORF">IM816_14650</name>
</gene>
<accession>A0ABY4T3F1</accession>
<feature type="chain" id="PRO_5046132483" description="Sel1 repeat-containing protein" evidence="1">
    <location>
        <begin position="22"/>
        <end position="295"/>
    </location>
</feature>
<dbReference type="RefSeq" id="WP_250338646.1">
    <property type="nucleotide sequence ID" value="NZ_CP063231.1"/>
</dbReference>
<evidence type="ECO:0000313" key="3">
    <source>
        <dbReference type="Proteomes" id="UP001056681"/>
    </source>
</evidence>
<evidence type="ECO:0008006" key="4">
    <source>
        <dbReference type="Google" id="ProtNLM"/>
    </source>
</evidence>
<evidence type="ECO:0000256" key="1">
    <source>
        <dbReference type="SAM" id="SignalP"/>
    </source>
</evidence>
<name>A0ABY4T3F1_9GAMM</name>
<protein>
    <recommendedName>
        <fullName evidence="4">Sel1 repeat-containing protein</fullName>
    </recommendedName>
</protein>
<proteinExistence type="predicted"/>
<keyword evidence="1" id="KW-0732">Signal</keyword>
<sequence length="295" mass="31866">MFRRSIAIVCLLLAAPIGVLAADCPTTLPRTGELIGRGLLDAATPDAGRERLGKLLLCSAVAGNAVSQEIAGSLYRWGPRHPAHVFAEDHDRARDLLTAAAGHGRTSAMLKLAELELADGHAHEALVWTQVEGVFYRRLTNRDDDGDSLVGAGYYTMLLKRAMDAVSSYDANALQTEVDARVAALDRQIAAQPASTKNAGRLGTPKIPPQQHVRNASPTELNQGAYAQYFVEIGPDGRARRSWMIDAYPDPGSGLRIGRVVPQIRWSEAPAGDQDMRYALVPVSMGSLRKTVHLQ</sequence>
<feature type="signal peptide" evidence="1">
    <location>
        <begin position="1"/>
        <end position="21"/>
    </location>
</feature>
<dbReference type="Proteomes" id="UP001056681">
    <property type="component" value="Chromosome"/>
</dbReference>
<keyword evidence="3" id="KW-1185">Reference proteome</keyword>
<organism evidence="2 3">
    <name type="scientific">Luteibacter flocculans</name>
    <dbReference type="NCBI Taxonomy" id="2780091"/>
    <lineage>
        <taxon>Bacteria</taxon>
        <taxon>Pseudomonadati</taxon>
        <taxon>Pseudomonadota</taxon>
        <taxon>Gammaproteobacteria</taxon>
        <taxon>Lysobacterales</taxon>
        <taxon>Rhodanobacteraceae</taxon>
        <taxon>Luteibacter</taxon>
    </lineage>
</organism>
<evidence type="ECO:0000313" key="2">
    <source>
        <dbReference type="EMBL" id="URL57840.1"/>
    </source>
</evidence>
<dbReference type="EMBL" id="CP063231">
    <property type="protein sequence ID" value="URL57840.1"/>
    <property type="molecule type" value="Genomic_DNA"/>
</dbReference>
<reference evidence="2" key="1">
    <citation type="submission" date="2020-10" db="EMBL/GenBank/DDBJ databases">
        <title>Whole-genome sequence of Luteibacter sp. EIF3.</title>
        <authorList>
            <person name="Friedrich I."/>
            <person name="Hertel R."/>
            <person name="Daniel R."/>
        </authorList>
    </citation>
    <scope>NUCLEOTIDE SEQUENCE</scope>
    <source>
        <strain evidence="2">EIF3</strain>
    </source>
</reference>